<accession>A0A7I8I9L0</accession>
<dbReference type="Proteomes" id="UP001189122">
    <property type="component" value="Unassembled WGS sequence"/>
</dbReference>
<dbReference type="SUPFAM" id="SSF47954">
    <property type="entry name" value="Cyclin-like"/>
    <property type="match status" value="1"/>
</dbReference>
<dbReference type="EMBL" id="CACRZD030000001">
    <property type="protein sequence ID" value="CAA6654154.1"/>
    <property type="molecule type" value="Genomic_DNA"/>
</dbReference>
<evidence type="ECO:0000256" key="2">
    <source>
        <dbReference type="ARBA" id="ARBA00022618"/>
    </source>
</evidence>
<evidence type="ECO:0000256" key="4">
    <source>
        <dbReference type="SAM" id="MobiDB-lite"/>
    </source>
</evidence>
<dbReference type="AlphaFoldDB" id="A0A7I8I9L0"/>
<comment type="similarity">
    <text evidence="1">Belongs to the cyclin family. Cyclin U/P subfamily.</text>
</comment>
<dbReference type="PANTHER" id="PTHR15615:SF108">
    <property type="entry name" value="PROTEIN CNPPD1"/>
    <property type="match status" value="1"/>
</dbReference>
<dbReference type="GO" id="GO:0019901">
    <property type="term" value="F:protein kinase binding"/>
    <property type="evidence" value="ECO:0007669"/>
    <property type="project" value="InterPro"/>
</dbReference>
<evidence type="ECO:0000256" key="1">
    <source>
        <dbReference type="ARBA" id="ARBA00007215"/>
    </source>
</evidence>
<dbReference type="GO" id="GO:0051301">
    <property type="term" value="P:cell division"/>
    <property type="evidence" value="ECO:0007669"/>
    <property type="project" value="UniProtKB-KW"/>
</dbReference>
<organism evidence="5">
    <name type="scientific">Spirodela intermedia</name>
    <name type="common">Intermediate duckweed</name>
    <dbReference type="NCBI Taxonomy" id="51605"/>
    <lineage>
        <taxon>Eukaryota</taxon>
        <taxon>Viridiplantae</taxon>
        <taxon>Streptophyta</taxon>
        <taxon>Embryophyta</taxon>
        <taxon>Tracheophyta</taxon>
        <taxon>Spermatophyta</taxon>
        <taxon>Magnoliopsida</taxon>
        <taxon>Liliopsida</taxon>
        <taxon>Araceae</taxon>
        <taxon>Lemnoideae</taxon>
        <taxon>Spirodela</taxon>
    </lineage>
</organism>
<dbReference type="EMBL" id="LR743588">
    <property type="protein sequence ID" value="CAA2614357.1"/>
    <property type="molecule type" value="Genomic_DNA"/>
</dbReference>
<keyword evidence="2" id="KW-0132">Cell division</keyword>
<keyword evidence="6" id="KW-1185">Reference proteome</keyword>
<feature type="compositionally biased region" description="Low complexity" evidence="4">
    <location>
        <begin position="192"/>
        <end position="201"/>
    </location>
</feature>
<dbReference type="PANTHER" id="PTHR15615">
    <property type="match status" value="1"/>
</dbReference>
<evidence type="ECO:0000313" key="6">
    <source>
        <dbReference type="Proteomes" id="UP001189122"/>
    </source>
</evidence>
<dbReference type="InterPro" id="IPR013922">
    <property type="entry name" value="Cyclin_PHO80-like"/>
</dbReference>
<feature type="region of interest" description="Disordered" evidence="4">
    <location>
        <begin position="192"/>
        <end position="240"/>
    </location>
</feature>
<protein>
    <submittedName>
        <fullName evidence="5">Uncharacterized protein</fullName>
    </submittedName>
</protein>
<dbReference type="InterPro" id="IPR036915">
    <property type="entry name" value="Cyclin-like_sf"/>
</dbReference>
<sequence length="240" mass="25965">MNSPAPAAAEVELYSSLGLSWAGKETPAAPRVLSLLSSFLERAIQKNDKPIEEKNREKKGSTTIFHGLRAPNLTINSYLERIFKYSRCSPSCFVLAEIYIDRFLQRPGSHLTSLNVHRLLMTSVVVAAKFIDDGFFNNAYYAKVGGVSTGEMNRLEMSLLFSLDFRLHVTVAAFDRHCRLLETEAAATAALARSSGHSAPAGSPPPPASPRRSSRAKKPSGASAAVPAEGTKPPSPSSYI</sequence>
<proteinExistence type="inferred from homology"/>
<evidence type="ECO:0000313" key="5">
    <source>
        <dbReference type="EMBL" id="CAA2614357.1"/>
    </source>
</evidence>
<keyword evidence="3" id="KW-0131">Cell cycle</keyword>
<evidence type="ECO:0000256" key="3">
    <source>
        <dbReference type="ARBA" id="ARBA00023306"/>
    </source>
</evidence>
<dbReference type="Pfam" id="PF08613">
    <property type="entry name" value="Cyclin"/>
    <property type="match status" value="1"/>
</dbReference>
<reference evidence="5 6" key="1">
    <citation type="submission" date="2019-12" db="EMBL/GenBank/DDBJ databases">
        <authorList>
            <person name="Scholz U."/>
            <person name="Mascher M."/>
            <person name="Fiebig A."/>
        </authorList>
    </citation>
    <scope>NUCLEOTIDE SEQUENCE</scope>
</reference>
<gene>
    <name evidence="5" type="ORF">SI7747_01000744</name>
</gene>
<dbReference type="Gene3D" id="1.10.472.10">
    <property type="entry name" value="Cyclin-like"/>
    <property type="match status" value="1"/>
</dbReference>
<name>A0A7I8I9L0_SPIIN</name>